<gene>
    <name evidence="1" type="ORF">SAMN04487788_0070</name>
</gene>
<name>A0A1H0KM05_MICTS</name>
<dbReference type="RefSeq" id="WP_074694053.1">
    <property type="nucleotide sequence ID" value="NZ_FNJN01000001.1"/>
</dbReference>
<protein>
    <submittedName>
        <fullName evidence="1">Uncharacterized protein</fullName>
    </submittedName>
</protein>
<dbReference type="Proteomes" id="UP000186456">
    <property type="component" value="Unassembled WGS sequence"/>
</dbReference>
<evidence type="ECO:0000313" key="2">
    <source>
        <dbReference type="Proteomes" id="UP000186456"/>
    </source>
</evidence>
<sequence>MTTYPTLRALADRASFFTALRQDALGQAAEELGDHRWDVDLATGTFAFSSTTDPTRRFVCGAHLIASIAPGPRSVLWGWAHPAGGGDQGVAAQLRAYGETHGIAELTSPEVPFPADAPGDADWIAQVSHEIAGAAVDITGRSAYYSAPSGESGTRAVLLLDAPLPALTVAEAMIRMPRILSTTTPADPRGAVWNLARLAGWTMTWTDEAFSGAVLSDSSGSVTFDFDEQARITSMKASLGGTA</sequence>
<proteinExistence type="predicted"/>
<dbReference type="EMBL" id="FNJN01000001">
    <property type="protein sequence ID" value="SDO56843.1"/>
    <property type="molecule type" value="Genomic_DNA"/>
</dbReference>
<accession>A0A1H0KM05</accession>
<evidence type="ECO:0000313" key="1">
    <source>
        <dbReference type="EMBL" id="SDO56843.1"/>
    </source>
</evidence>
<organism evidence="1 2">
    <name type="scientific">Microbacterium testaceum (strain StLB037)</name>
    <dbReference type="NCBI Taxonomy" id="979556"/>
    <lineage>
        <taxon>Bacteria</taxon>
        <taxon>Bacillati</taxon>
        <taxon>Actinomycetota</taxon>
        <taxon>Actinomycetes</taxon>
        <taxon>Micrococcales</taxon>
        <taxon>Microbacteriaceae</taxon>
        <taxon>Microbacterium</taxon>
    </lineage>
</organism>
<dbReference type="Pfam" id="PF21813">
    <property type="entry name" value="DUF6882"/>
    <property type="match status" value="1"/>
</dbReference>
<dbReference type="InterPro" id="IPR049249">
    <property type="entry name" value="DUF6882"/>
</dbReference>
<reference evidence="1 2" key="1">
    <citation type="submission" date="2016-10" db="EMBL/GenBank/DDBJ databases">
        <authorList>
            <person name="de Groot N.N."/>
        </authorList>
    </citation>
    <scope>NUCLEOTIDE SEQUENCE [LARGE SCALE GENOMIC DNA]</scope>
    <source>
        <strain evidence="1 2">StLB037</strain>
    </source>
</reference>
<dbReference type="AlphaFoldDB" id="A0A1H0KM05"/>